<evidence type="ECO:0000256" key="8">
    <source>
        <dbReference type="SAM" id="MobiDB-lite"/>
    </source>
</evidence>
<keyword evidence="7" id="KW-0547">Nucleotide-binding</keyword>
<dbReference type="PANTHER" id="PTHR11575">
    <property type="entry name" value="5'-NUCLEOTIDASE-RELATED"/>
    <property type="match status" value="1"/>
</dbReference>
<dbReference type="SUPFAM" id="SSF56300">
    <property type="entry name" value="Metallo-dependent phosphatases"/>
    <property type="match status" value="1"/>
</dbReference>
<dbReference type="GO" id="GO:0000166">
    <property type="term" value="F:nucleotide binding"/>
    <property type="evidence" value="ECO:0007669"/>
    <property type="project" value="UniProtKB-KW"/>
</dbReference>
<dbReference type="GO" id="GO:0006196">
    <property type="term" value="P:AMP catabolic process"/>
    <property type="evidence" value="ECO:0007669"/>
    <property type="project" value="TreeGrafter"/>
</dbReference>
<dbReference type="FunFam" id="3.90.780.10:FF:000004">
    <property type="entry name" value="UDP-sugar hydrolase, putative"/>
    <property type="match status" value="1"/>
</dbReference>
<evidence type="ECO:0000313" key="10">
    <source>
        <dbReference type="EMBL" id="JAA66185.1"/>
    </source>
</evidence>
<dbReference type="GO" id="GO:0005576">
    <property type="term" value="C:extracellular region"/>
    <property type="evidence" value="ECO:0007669"/>
    <property type="project" value="UniProtKB-SubCell"/>
</dbReference>
<dbReference type="Gene3D" id="3.60.21.10">
    <property type="match status" value="1"/>
</dbReference>
<dbReference type="InterPro" id="IPR006179">
    <property type="entry name" value="5_nucleotidase/apyrase"/>
</dbReference>
<keyword evidence="5" id="KW-0964">Secreted</keyword>
<dbReference type="GO" id="GO:0005886">
    <property type="term" value="C:plasma membrane"/>
    <property type="evidence" value="ECO:0007669"/>
    <property type="project" value="TreeGrafter"/>
</dbReference>
<dbReference type="PRINTS" id="PR01607">
    <property type="entry name" value="APYRASEFAMLY"/>
</dbReference>
<dbReference type="Gene3D" id="3.90.780.10">
    <property type="entry name" value="5'-Nucleotidase, C-terminal domain"/>
    <property type="match status" value="1"/>
</dbReference>
<dbReference type="InterPro" id="IPR036907">
    <property type="entry name" value="5'-Nucleotdase_C_sf"/>
</dbReference>
<evidence type="ECO:0000256" key="5">
    <source>
        <dbReference type="ARBA" id="ARBA00022525"/>
    </source>
</evidence>
<organism evidence="10">
    <name type="scientific">Ixodes ricinus</name>
    <name type="common">Common tick</name>
    <name type="synonym">Acarus ricinus</name>
    <dbReference type="NCBI Taxonomy" id="34613"/>
    <lineage>
        <taxon>Eukaryota</taxon>
        <taxon>Metazoa</taxon>
        <taxon>Ecdysozoa</taxon>
        <taxon>Arthropoda</taxon>
        <taxon>Chelicerata</taxon>
        <taxon>Arachnida</taxon>
        <taxon>Acari</taxon>
        <taxon>Parasitiformes</taxon>
        <taxon>Ixodida</taxon>
        <taxon>Ixodoidea</taxon>
        <taxon>Ixodidae</taxon>
        <taxon>Ixodinae</taxon>
        <taxon>Ixodes</taxon>
    </lineage>
</organism>
<evidence type="ECO:0000256" key="1">
    <source>
        <dbReference type="ARBA" id="ARBA00000815"/>
    </source>
</evidence>
<sequence length="398" mass="44566">MNHWNEAAKLQCGEETSNQAGASDKKEIENLKNQSVKIFALISHVGYQKDKEIAKEVEELHFIVGGHTNTFLYNGNGTKGPGGETIEGDYPTVVERKGKKALVTQDYWFGKYLGYLKLKFSSKGELKGWEGNPILLNQSIEEDQCMLQILEPFKEEVRKAGEEYIGISKVELEADNKTCRLKECNMVNLIADSFLAYYADRNSTIPQAWSNVNAAVVNAGITRTSIQQGIIRRRDITAAMPFESSLVVLTMNGTQLRQMFVHGISKFTWYKGPEGSFLQVSGMRVVYDFKNTNSSQNVTLQILCANCSIPKYEPVDPEKTYKIVTTSFIVGGGDGFTFHKEVLQSKETEGRMDVEVFTDYVRKMSPIKTPEEGRVIMLNNNRPADSNSGGLYPGSLRI</sequence>
<evidence type="ECO:0000259" key="9">
    <source>
        <dbReference type="Pfam" id="PF02872"/>
    </source>
</evidence>
<dbReference type="InterPro" id="IPR008334">
    <property type="entry name" value="5'-Nucleotdase_C"/>
</dbReference>
<evidence type="ECO:0000256" key="2">
    <source>
        <dbReference type="ARBA" id="ARBA00004613"/>
    </source>
</evidence>
<dbReference type="GO" id="GO:0008253">
    <property type="term" value="F:5'-nucleotidase activity"/>
    <property type="evidence" value="ECO:0007669"/>
    <property type="project" value="UniProtKB-EC"/>
</dbReference>
<keyword evidence="6" id="KW-0732">Signal</keyword>
<reference evidence="10" key="1">
    <citation type="submission" date="2012-12" db="EMBL/GenBank/DDBJ databases">
        <title>Identification and characterization of a phenylalanine ammonia-lyase gene family in Isatis indigotica Fort.</title>
        <authorList>
            <person name="Liu Q."/>
            <person name="Chen J."/>
            <person name="Zhou X."/>
            <person name="Di P."/>
            <person name="Xiao Y."/>
            <person name="Xuan H."/>
            <person name="Zhang L."/>
            <person name="Chen W."/>
        </authorList>
    </citation>
    <scope>NUCLEOTIDE SEQUENCE</scope>
    <source>
        <tissue evidence="10">Salivary gland</tissue>
    </source>
</reference>
<dbReference type="AlphaFoldDB" id="A0A0K8R4X1"/>
<proteinExistence type="evidence at transcript level"/>
<evidence type="ECO:0000256" key="6">
    <source>
        <dbReference type="ARBA" id="ARBA00022729"/>
    </source>
</evidence>
<dbReference type="PANTHER" id="PTHR11575:SF24">
    <property type="entry name" value="5'-NUCLEOTIDASE"/>
    <property type="match status" value="1"/>
</dbReference>
<protein>
    <recommendedName>
        <fullName evidence="4">5'-nucleotidase</fullName>
        <ecNumber evidence="4">3.1.3.5</ecNumber>
    </recommendedName>
</protein>
<dbReference type="Pfam" id="PF02872">
    <property type="entry name" value="5_nucleotid_C"/>
    <property type="match status" value="1"/>
</dbReference>
<feature type="domain" description="5'-Nucleotidase C-terminal" evidence="9">
    <location>
        <begin position="166"/>
        <end position="339"/>
    </location>
</feature>
<accession>A0A0K8R4X1</accession>
<dbReference type="EC" id="3.1.3.5" evidence="4"/>
<keyword evidence="7" id="KW-0378">Hydrolase</keyword>
<comment type="catalytic activity">
    <reaction evidence="1">
        <text>a ribonucleoside 5'-phosphate + H2O = a ribonucleoside + phosphate</text>
        <dbReference type="Rhea" id="RHEA:12484"/>
        <dbReference type="ChEBI" id="CHEBI:15377"/>
        <dbReference type="ChEBI" id="CHEBI:18254"/>
        <dbReference type="ChEBI" id="CHEBI:43474"/>
        <dbReference type="ChEBI" id="CHEBI:58043"/>
        <dbReference type="EC" id="3.1.3.5"/>
    </reaction>
</comment>
<dbReference type="InterPro" id="IPR029052">
    <property type="entry name" value="Metallo-depent_PP-like"/>
</dbReference>
<evidence type="ECO:0000256" key="7">
    <source>
        <dbReference type="RuleBase" id="RU362119"/>
    </source>
</evidence>
<dbReference type="SUPFAM" id="SSF55816">
    <property type="entry name" value="5'-nucleotidase (syn. UDP-sugar hydrolase), C-terminal domain"/>
    <property type="match status" value="1"/>
</dbReference>
<comment type="subcellular location">
    <subcellularLocation>
        <location evidence="2">Secreted</location>
    </subcellularLocation>
</comment>
<feature type="region of interest" description="Disordered" evidence="8">
    <location>
        <begin position="1"/>
        <end position="24"/>
    </location>
</feature>
<dbReference type="EMBL" id="GADI01007623">
    <property type="protein sequence ID" value="JAA66185.1"/>
    <property type="molecule type" value="mRNA"/>
</dbReference>
<comment type="similarity">
    <text evidence="3 7">Belongs to the 5'-nucleotidase family.</text>
</comment>
<evidence type="ECO:0000256" key="4">
    <source>
        <dbReference type="ARBA" id="ARBA00012643"/>
    </source>
</evidence>
<evidence type="ECO:0000256" key="3">
    <source>
        <dbReference type="ARBA" id="ARBA00006654"/>
    </source>
</evidence>
<name>A0A0K8R4X1_IXORI</name>